<evidence type="ECO:0000313" key="1">
    <source>
        <dbReference type="EMBL" id="MDT0345782.1"/>
    </source>
</evidence>
<gene>
    <name evidence="1" type="ORF">RM590_24795</name>
</gene>
<protein>
    <submittedName>
        <fullName evidence="1">AAA family ATPase</fullName>
    </submittedName>
</protein>
<dbReference type="EMBL" id="JAVREL010000016">
    <property type="protein sequence ID" value="MDT0345782.1"/>
    <property type="molecule type" value="Genomic_DNA"/>
</dbReference>
<proteinExistence type="predicted"/>
<evidence type="ECO:0000313" key="2">
    <source>
        <dbReference type="Proteomes" id="UP001183246"/>
    </source>
</evidence>
<dbReference type="SUPFAM" id="SSF52540">
    <property type="entry name" value="P-loop containing nucleoside triphosphate hydrolases"/>
    <property type="match status" value="1"/>
</dbReference>
<keyword evidence="2" id="KW-1185">Reference proteome</keyword>
<accession>A0ABU2MVX0</accession>
<dbReference type="Proteomes" id="UP001183246">
    <property type="component" value="Unassembled WGS sequence"/>
</dbReference>
<organism evidence="1 2">
    <name type="scientific">Streptomyces litchfieldiae</name>
    <dbReference type="NCBI Taxonomy" id="3075543"/>
    <lineage>
        <taxon>Bacteria</taxon>
        <taxon>Bacillati</taxon>
        <taxon>Actinomycetota</taxon>
        <taxon>Actinomycetes</taxon>
        <taxon>Kitasatosporales</taxon>
        <taxon>Streptomycetaceae</taxon>
        <taxon>Streptomyces</taxon>
    </lineage>
</organism>
<comment type="caution">
    <text evidence="1">The sequence shown here is derived from an EMBL/GenBank/DDBJ whole genome shotgun (WGS) entry which is preliminary data.</text>
</comment>
<dbReference type="InterPro" id="IPR027417">
    <property type="entry name" value="P-loop_NTPase"/>
</dbReference>
<reference evidence="2" key="1">
    <citation type="submission" date="2023-07" db="EMBL/GenBank/DDBJ databases">
        <title>30 novel species of actinomycetes from the DSMZ collection.</title>
        <authorList>
            <person name="Nouioui I."/>
        </authorList>
    </citation>
    <scope>NUCLEOTIDE SEQUENCE [LARGE SCALE GENOMIC DNA]</scope>
    <source>
        <strain evidence="2">DSM 44938</strain>
    </source>
</reference>
<name>A0ABU2MVX0_9ACTN</name>
<sequence>MVSGPPGSGKSSLARRLGEETCLPVISRDAVKAGICFTSGGVPDDIAARAAEAFWSTLRDLSGAGVSLVAEWALRRGRAEERLAALDAVAEVRLVICRAPREVLERRVRDRLAEGPHRRWPFPDAAVLAGLRDGSLAPAEFEGLDAPFPAHTVDTGDDGPPSLDRLLAFLAGDG</sequence>
<dbReference type="Gene3D" id="3.40.50.300">
    <property type="entry name" value="P-loop containing nucleotide triphosphate hydrolases"/>
    <property type="match status" value="1"/>
</dbReference>
<dbReference type="Pfam" id="PF13671">
    <property type="entry name" value="AAA_33"/>
    <property type="match status" value="1"/>
</dbReference>